<feature type="transmembrane region" description="Helical" evidence="12">
    <location>
        <begin position="282"/>
        <end position="315"/>
    </location>
</feature>
<evidence type="ECO:0000256" key="1">
    <source>
        <dbReference type="ARBA" id="ARBA00004141"/>
    </source>
</evidence>
<evidence type="ECO:0000256" key="2">
    <source>
        <dbReference type="ARBA" id="ARBA00022448"/>
    </source>
</evidence>
<feature type="transmembrane region" description="Helical" evidence="12">
    <location>
        <begin position="66"/>
        <end position="88"/>
    </location>
</feature>
<keyword evidence="2" id="KW-0813">Transport</keyword>
<dbReference type="AlphaFoldDB" id="A0AAV1HZR5"/>
<proteinExistence type="predicted"/>
<evidence type="ECO:0000256" key="12">
    <source>
        <dbReference type="SAM" id="Phobius"/>
    </source>
</evidence>
<keyword evidence="15" id="KW-1185">Reference proteome</keyword>
<dbReference type="PRINTS" id="PR01084">
    <property type="entry name" value="NAHEXCHNGR"/>
</dbReference>
<dbReference type="InterPro" id="IPR018422">
    <property type="entry name" value="Cation/H_exchanger_CPA1"/>
</dbReference>
<evidence type="ECO:0000256" key="5">
    <source>
        <dbReference type="ARBA" id="ARBA00023053"/>
    </source>
</evidence>
<reference evidence="14 15" key="1">
    <citation type="submission" date="2023-10" db="EMBL/GenBank/DDBJ databases">
        <authorList>
            <person name="Maclean D."/>
            <person name="Macfadyen A."/>
        </authorList>
    </citation>
    <scope>NUCLEOTIDE SEQUENCE [LARGE SCALE GENOMIC DNA]</scope>
</reference>
<evidence type="ECO:0000256" key="6">
    <source>
        <dbReference type="ARBA" id="ARBA00023065"/>
    </source>
</evidence>
<dbReference type="Proteomes" id="UP001314263">
    <property type="component" value="Unassembled WGS sequence"/>
</dbReference>
<evidence type="ECO:0000259" key="13">
    <source>
        <dbReference type="Pfam" id="PF00999"/>
    </source>
</evidence>
<dbReference type="GO" id="GO:0051453">
    <property type="term" value="P:regulation of intracellular pH"/>
    <property type="evidence" value="ECO:0007669"/>
    <property type="project" value="TreeGrafter"/>
</dbReference>
<feature type="transmembrane region" description="Helical" evidence="12">
    <location>
        <begin position="38"/>
        <end position="54"/>
    </location>
</feature>
<keyword evidence="6" id="KW-0406">Ion transport</keyword>
<feature type="region of interest" description="Disordered" evidence="11">
    <location>
        <begin position="449"/>
        <end position="480"/>
    </location>
</feature>
<dbReference type="InterPro" id="IPR004709">
    <property type="entry name" value="NaH_exchanger"/>
</dbReference>
<comment type="catalytic activity">
    <reaction evidence="10">
        <text>K(+)(in) + H(+)(out) = K(+)(out) + H(+)(in)</text>
        <dbReference type="Rhea" id="RHEA:29467"/>
        <dbReference type="ChEBI" id="CHEBI:15378"/>
        <dbReference type="ChEBI" id="CHEBI:29103"/>
    </reaction>
</comment>
<evidence type="ECO:0000313" key="15">
    <source>
        <dbReference type="Proteomes" id="UP001314263"/>
    </source>
</evidence>
<dbReference type="InterPro" id="IPR006153">
    <property type="entry name" value="Cation/H_exchanger_TM"/>
</dbReference>
<dbReference type="GO" id="GO:0098719">
    <property type="term" value="P:sodium ion import across plasma membrane"/>
    <property type="evidence" value="ECO:0007669"/>
    <property type="project" value="TreeGrafter"/>
</dbReference>
<feature type="region of interest" description="Disordered" evidence="11">
    <location>
        <begin position="398"/>
        <end position="417"/>
    </location>
</feature>
<dbReference type="GO" id="GO:0015386">
    <property type="term" value="F:potassium:proton antiporter activity"/>
    <property type="evidence" value="ECO:0007669"/>
    <property type="project" value="TreeGrafter"/>
</dbReference>
<keyword evidence="7 12" id="KW-0472">Membrane</keyword>
<evidence type="ECO:0000313" key="14">
    <source>
        <dbReference type="EMBL" id="CAK0764680.1"/>
    </source>
</evidence>
<feature type="region of interest" description="Disordered" evidence="11">
    <location>
        <begin position="520"/>
        <end position="543"/>
    </location>
</feature>
<comment type="catalytic activity">
    <reaction evidence="9">
        <text>Na(+)(in) + H(+)(out) = Na(+)(out) + H(+)(in)</text>
        <dbReference type="Rhea" id="RHEA:29419"/>
        <dbReference type="ChEBI" id="CHEBI:15378"/>
        <dbReference type="ChEBI" id="CHEBI:29101"/>
    </reaction>
</comment>
<feature type="region of interest" description="Disordered" evidence="11">
    <location>
        <begin position="693"/>
        <end position="727"/>
    </location>
</feature>
<dbReference type="GO" id="GO:0005886">
    <property type="term" value="C:plasma membrane"/>
    <property type="evidence" value="ECO:0007669"/>
    <property type="project" value="TreeGrafter"/>
</dbReference>
<keyword evidence="5" id="KW-0915">Sodium</keyword>
<comment type="caution">
    <text evidence="14">The sequence shown here is derived from an EMBL/GenBank/DDBJ whole genome shotgun (WGS) entry which is preliminary data.</text>
</comment>
<keyword evidence="4 12" id="KW-1133">Transmembrane helix</keyword>
<name>A0AAV1HZR5_9CHLO</name>
<evidence type="ECO:0000256" key="11">
    <source>
        <dbReference type="SAM" id="MobiDB-lite"/>
    </source>
</evidence>
<dbReference type="Gene3D" id="6.10.140.1330">
    <property type="match status" value="1"/>
</dbReference>
<evidence type="ECO:0000256" key="4">
    <source>
        <dbReference type="ARBA" id="ARBA00022989"/>
    </source>
</evidence>
<evidence type="ECO:0000256" key="8">
    <source>
        <dbReference type="ARBA" id="ARBA00023201"/>
    </source>
</evidence>
<accession>A0AAV1HZR5</accession>
<organism evidence="14 15">
    <name type="scientific">Coccomyxa viridis</name>
    <dbReference type="NCBI Taxonomy" id="1274662"/>
    <lineage>
        <taxon>Eukaryota</taxon>
        <taxon>Viridiplantae</taxon>
        <taxon>Chlorophyta</taxon>
        <taxon>core chlorophytes</taxon>
        <taxon>Trebouxiophyceae</taxon>
        <taxon>Trebouxiophyceae incertae sedis</taxon>
        <taxon>Coccomyxaceae</taxon>
        <taxon>Coccomyxa</taxon>
    </lineage>
</organism>
<dbReference type="PANTHER" id="PTHR10110:SF197">
    <property type="entry name" value="SODIUM_HYDROGEN EXCHANGER"/>
    <property type="match status" value="1"/>
</dbReference>
<feature type="transmembrane region" description="Helical" evidence="12">
    <location>
        <begin position="327"/>
        <end position="347"/>
    </location>
</feature>
<dbReference type="Pfam" id="PF00999">
    <property type="entry name" value="Na_H_Exchanger"/>
    <property type="match status" value="1"/>
</dbReference>
<evidence type="ECO:0000256" key="3">
    <source>
        <dbReference type="ARBA" id="ARBA00022692"/>
    </source>
</evidence>
<sequence length="727" mass="77406">MSASITGLALGCAVLVLGNIFLEEGVTQQLLTFNHSTFFVFFLPPIILHAGLSVRKKAFFRNLPTIASLGILGTYIAFAVIAFTLYGFSRFINITLADCLALGAIFATTDSVAVLQVLEPDRAPLLFNLVFGEGVINDATTVALLRTVQRLGIEPKMNARTVALIFGKFLYLFLASLILGLVLGLFSALLLKNLDTLVQTVGVIGMVAYLSYLIGDYTGLSGIVCLFCCSVTMSHYALHNISKQQRAGTMSAFETLSFLSEGAIFVYVGLDALDPGKWKNTYIGQAMALFGIVLVLLLASRAVFLFPILAAHNYLTAEKLPFRHTIVAWWAGAMRGAVSVALVYLYYDPDGTSDDKQKSSLISATLTVVLFSTLVYGAITKPMLDLLLGAAAHSEGSHHGSGIEMVSPSGTPRPPGSPKIGAAYMVVNVRPSDTGTEATAFSEGALSIDVEEDEGSPAAERDTLLRQHTPRGRAGQDTRPEEVLEEIALTPAADPLHTPFSSMRPHASQLHPILVRGKASRLQHPGTPGREGMGQHMETSWSSPGDTCYQSTLASNTVGVASNRCAHQLSSAECMVNVNAPCRGVLRDEGHLSQMVDLAAAAADPTAGSLVEPTGQRQARIRFGPEPSPLKRSASEGSSLKSLAVELGNPLGAEHPGPAKAPGRASIKVGRQTVQLAEWWADFDERVMRPVFNKPGAMDDWTPRGGGTPKTSAAEATAHGGSNASRE</sequence>
<comment type="subcellular location">
    <subcellularLocation>
        <location evidence="1">Membrane</location>
        <topology evidence="1">Multi-pass membrane protein</topology>
    </subcellularLocation>
</comment>
<dbReference type="GO" id="GO:0015385">
    <property type="term" value="F:sodium:proton antiporter activity"/>
    <property type="evidence" value="ECO:0007669"/>
    <property type="project" value="InterPro"/>
</dbReference>
<evidence type="ECO:0000256" key="9">
    <source>
        <dbReference type="ARBA" id="ARBA00047524"/>
    </source>
</evidence>
<feature type="transmembrane region" description="Helical" evidence="12">
    <location>
        <begin position="165"/>
        <end position="190"/>
    </location>
</feature>
<dbReference type="EMBL" id="CAUYUE010000004">
    <property type="protein sequence ID" value="CAK0764680.1"/>
    <property type="molecule type" value="Genomic_DNA"/>
</dbReference>
<gene>
    <name evidence="14" type="ORF">CVIRNUC_003182</name>
</gene>
<evidence type="ECO:0000256" key="10">
    <source>
        <dbReference type="ARBA" id="ARBA00047912"/>
    </source>
</evidence>
<keyword evidence="8" id="KW-0739">Sodium transport</keyword>
<dbReference type="PANTHER" id="PTHR10110">
    <property type="entry name" value="SODIUM/HYDROGEN EXCHANGER"/>
    <property type="match status" value="1"/>
</dbReference>
<feature type="transmembrane region" description="Helical" evidence="12">
    <location>
        <begin position="359"/>
        <end position="379"/>
    </location>
</feature>
<feature type="domain" description="Cation/H+ exchanger transmembrane" evidence="13">
    <location>
        <begin position="15"/>
        <end position="384"/>
    </location>
</feature>
<keyword evidence="3 12" id="KW-0812">Transmembrane</keyword>
<evidence type="ECO:0000256" key="7">
    <source>
        <dbReference type="ARBA" id="ARBA00023136"/>
    </source>
</evidence>
<protein>
    <recommendedName>
        <fullName evidence="13">Cation/H+ exchanger transmembrane domain-containing protein</fullName>
    </recommendedName>
</protein>
<feature type="region of interest" description="Disordered" evidence="11">
    <location>
        <begin position="607"/>
        <end position="639"/>
    </location>
</feature>